<evidence type="ECO:0000256" key="9">
    <source>
        <dbReference type="PIRNR" id="PIRNR016636"/>
    </source>
</evidence>
<evidence type="ECO:0000256" key="5">
    <source>
        <dbReference type="ARBA" id="ARBA00022692"/>
    </source>
</evidence>
<comment type="caution">
    <text evidence="11">The sequence shown here is derived from an EMBL/GenBank/DDBJ whole genome shotgun (WGS) entry which is preliminary data.</text>
</comment>
<dbReference type="Proteomes" id="UP000779049">
    <property type="component" value="Unassembled WGS sequence"/>
</dbReference>
<dbReference type="RefSeq" id="WP_087202964.1">
    <property type="nucleotide sequence ID" value="NZ_CP173660.1"/>
</dbReference>
<protein>
    <recommendedName>
        <fullName evidence="9">Teichoic acid D-alanyltransferase</fullName>
        <ecNumber evidence="9">2.3.1.-</ecNumber>
    </recommendedName>
</protein>
<dbReference type="PANTHER" id="PTHR13285:SF23">
    <property type="entry name" value="TEICHOIC ACID D-ALANYLTRANSFERASE"/>
    <property type="match status" value="1"/>
</dbReference>
<keyword evidence="6 10" id="KW-1133">Transmembrane helix</keyword>
<gene>
    <name evidence="11" type="primary">dltB</name>
    <name evidence="11" type="ORF">FLB61_03375</name>
</gene>
<dbReference type="InterPro" id="IPR024024">
    <property type="entry name" value="DltB"/>
</dbReference>
<reference evidence="11 12" key="1">
    <citation type="journal article" date="2020" name="New Microbes New Infect">
        <title>Sellimonas caecigallum sp. nov., description and genome sequence of a new member of the Sellimonas genus isolated from the cecum of feral chicken.</title>
        <authorList>
            <person name="Wongkuna S."/>
            <person name="Ghimire S."/>
            <person name="Antony L."/>
            <person name="Chankhamhaengdecha S."/>
            <person name="Janvilisri T."/>
            <person name="Scaria J."/>
        </authorList>
    </citation>
    <scope>NUCLEOTIDE SEQUENCE [LARGE SCALE GENOMIC DNA]</scope>
    <source>
        <strain evidence="11 12">SW451</strain>
    </source>
</reference>
<evidence type="ECO:0000256" key="10">
    <source>
        <dbReference type="SAM" id="Phobius"/>
    </source>
</evidence>
<accession>A0ABS7L552</accession>
<feature type="transmembrane region" description="Helical" evidence="10">
    <location>
        <begin position="323"/>
        <end position="340"/>
    </location>
</feature>
<evidence type="ECO:0000256" key="7">
    <source>
        <dbReference type="ARBA" id="ARBA00023136"/>
    </source>
</evidence>
<evidence type="ECO:0000256" key="8">
    <source>
        <dbReference type="ARBA" id="ARBA00023315"/>
    </source>
</evidence>
<keyword evidence="5 10" id="KW-0812">Transmembrane</keyword>
<comment type="pathway">
    <text evidence="9">Cell wall biogenesis; lipoteichoic acid biosynthesis.</text>
</comment>
<evidence type="ECO:0000256" key="3">
    <source>
        <dbReference type="ARBA" id="ARBA00022475"/>
    </source>
</evidence>
<comment type="similarity">
    <text evidence="2 9">Belongs to the membrane-bound acyltransferase family.</text>
</comment>
<evidence type="ECO:0000256" key="1">
    <source>
        <dbReference type="ARBA" id="ARBA00004651"/>
    </source>
</evidence>
<evidence type="ECO:0000313" key="12">
    <source>
        <dbReference type="Proteomes" id="UP000779049"/>
    </source>
</evidence>
<feature type="transmembrane region" description="Helical" evidence="10">
    <location>
        <begin position="213"/>
        <end position="246"/>
    </location>
</feature>
<dbReference type="EMBL" id="VIRV01000002">
    <property type="protein sequence ID" value="MBY0758149.1"/>
    <property type="molecule type" value="Genomic_DNA"/>
</dbReference>
<evidence type="ECO:0000313" key="11">
    <source>
        <dbReference type="EMBL" id="MBY0758149.1"/>
    </source>
</evidence>
<keyword evidence="12" id="KW-1185">Reference proteome</keyword>
<evidence type="ECO:0000256" key="2">
    <source>
        <dbReference type="ARBA" id="ARBA00010323"/>
    </source>
</evidence>
<feature type="transmembrane region" description="Helical" evidence="10">
    <location>
        <begin position="83"/>
        <end position="102"/>
    </location>
</feature>
<dbReference type="InterPro" id="IPR004299">
    <property type="entry name" value="MBOAT_fam"/>
</dbReference>
<feature type="transmembrane region" description="Helical" evidence="10">
    <location>
        <begin position="182"/>
        <end position="201"/>
    </location>
</feature>
<proteinExistence type="inferred from homology"/>
<dbReference type="InterPro" id="IPR024194">
    <property type="entry name" value="Ac/AlaTfrase_AlgI/DltB"/>
</dbReference>
<dbReference type="EC" id="2.3.1.-" evidence="9"/>
<dbReference type="PANTHER" id="PTHR13285">
    <property type="entry name" value="ACYLTRANSFERASE"/>
    <property type="match status" value="1"/>
</dbReference>
<sequence>MTFYEGYPFFSTLAVILLPAILIGMAGKPLKWYSTAATYLFIGLVFFNKPTQALYLAAYYVIQVAIVMGYLHLRRIKGRIVWMYRLALALSILPLIVSKLALFLDMDLFGFLGISYLTFRCVQIIIEAYDGVIESISVLEFTAFLLFFPSLSSGPIDRSRRFLSDWNTVYTREEYMELAGTGIYKILLGLIYKLVIASFFYQGMGMVNGAKDWYYVIAYAYCYGFYLFFDFAGYSLMAIGTSYILGIRTPENFRRPFLSIDIKEFWDRWHITLSHWFRDFLFSRFMIQSIRKKRFQNRLNAASAGFLVNMFVMGLWHGLTPSYILYGLYHGALLAVTERWQKKSAFYKTHKSKRWYRFASWFITLQLVMLGFYIFDGKLLWLLGF</sequence>
<feature type="transmembrane region" description="Helical" evidence="10">
    <location>
        <begin position="6"/>
        <end position="23"/>
    </location>
</feature>
<keyword evidence="4 9" id="KW-0808">Transferase</keyword>
<dbReference type="PIRSF" id="PIRSF500216">
    <property type="entry name" value="DltB"/>
    <property type="match status" value="1"/>
</dbReference>
<comment type="function">
    <text evidence="9">O-acyltransferase that catalyzes D-alanylation of both teichoic acid and lipoteichoic acid (LTA). D-alanylation of LTA plays an important role in modulating the properties of the cell wall in Gram-positive bacteria, influencing the net charge of the cell wall. Catalyzes D-alanylation from DltC carrier protein.</text>
</comment>
<keyword evidence="3 9" id="KW-1003">Cell membrane</keyword>
<feature type="transmembrane region" description="Helical" evidence="10">
    <location>
        <begin position="355"/>
        <end position="375"/>
    </location>
</feature>
<evidence type="ECO:0000256" key="6">
    <source>
        <dbReference type="ARBA" id="ARBA00022989"/>
    </source>
</evidence>
<keyword evidence="8 9" id="KW-0012">Acyltransferase</keyword>
<keyword evidence="7 9" id="KW-0472">Membrane</keyword>
<dbReference type="InterPro" id="IPR051085">
    <property type="entry name" value="MB_O-acyltransferase"/>
</dbReference>
<comment type="subcellular location">
    <subcellularLocation>
        <location evidence="1">Cell membrane</location>
        <topology evidence="1">Multi-pass membrane protein</topology>
    </subcellularLocation>
</comment>
<dbReference type="Pfam" id="PF03062">
    <property type="entry name" value="MBOAT"/>
    <property type="match status" value="1"/>
</dbReference>
<feature type="transmembrane region" description="Helical" evidence="10">
    <location>
        <begin position="53"/>
        <end position="71"/>
    </location>
</feature>
<dbReference type="NCBIfam" id="TIGR04091">
    <property type="entry name" value="LTA_dltB"/>
    <property type="match status" value="1"/>
</dbReference>
<evidence type="ECO:0000256" key="4">
    <source>
        <dbReference type="ARBA" id="ARBA00022679"/>
    </source>
</evidence>
<name>A0ABS7L552_9FIRM</name>
<dbReference type="PIRSF" id="PIRSF016636">
    <property type="entry name" value="AlgI_DltB"/>
    <property type="match status" value="1"/>
</dbReference>
<organism evidence="11 12">
    <name type="scientific">Sellimonas caecigallum</name>
    <dbReference type="NCBI Taxonomy" id="2592333"/>
    <lineage>
        <taxon>Bacteria</taxon>
        <taxon>Bacillati</taxon>
        <taxon>Bacillota</taxon>
        <taxon>Clostridia</taxon>
        <taxon>Lachnospirales</taxon>
        <taxon>Lachnospiraceae</taxon>
        <taxon>Sellimonas</taxon>
    </lineage>
</organism>